<proteinExistence type="predicted"/>
<dbReference type="EMBL" id="CP037423">
    <property type="protein sequence ID" value="QDV44320.1"/>
    <property type="molecule type" value="Genomic_DNA"/>
</dbReference>
<protein>
    <submittedName>
        <fullName evidence="1">Uncharacterized protein</fullName>
    </submittedName>
</protein>
<accession>A0A518HTY4</accession>
<organism evidence="1 2">
    <name type="scientific">Stieleria neptunia</name>
    <dbReference type="NCBI Taxonomy" id="2527979"/>
    <lineage>
        <taxon>Bacteria</taxon>
        <taxon>Pseudomonadati</taxon>
        <taxon>Planctomycetota</taxon>
        <taxon>Planctomycetia</taxon>
        <taxon>Pirellulales</taxon>
        <taxon>Pirellulaceae</taxon>
        <taxon>Stieleria</taxon>
    </lineage>
</organism>
<evidence type="ECO:0000313" key="1">
    <source>
        <dbReference type="EMBL" id="QDV44320.1"/>
    </source>
</evidence>
<dbReference type="AlphaFoldDB" id="A0A518HTY4"/>
<keyword evidence="2" id="KW-1185">Reference proteome</keyword>
<gene>
    <name evidence="1" type="ORF">Enr13x_41840</name>
</gene>
<evidence type="ECO:0000313" key="2">
    <source>
        <dbReference type="Proteomes" id="UP000319004"/>
    </source>
</evidence>
<dbReference type="Proteomes" id="UP000319004">
    <property type="component" value="Chromosome"/>
</dbReference>
<reference evidence="1 2" key="1">
    <citation type="submission" date="2019-03" db="EMBL/GenBank/DDBJ databases">
        <title>Deep-cultivation of Planctomycetes and their phenomic and genomic characterization uncovers novel biology.</title>
        <authorList>
            <person name="Wiegand S."/>
            <person name="Jogler M."/>
            <person name="Boedeker C."/>
            <person name="Pinto D."/>
            <person name="Vollmers J."/>
            <person name="Rivas-Marin E."/>
            <person name="Kohn T."/>
            <person name="Peeters S.H."/>
            <person name="Heuer A."/>
            <person name="Rast P."/>
            <person name="Oberbeckmann S."/>
            <person name="Bunk B."/>
            <person name="Jeske O."/>
            <person name="Meyerdierks A."/>
            <person name="Storesund J.E."/>
            <person name="Kallscheuer N."/>
            <person name="Luecker S."/>
            <person name="Lage O.M."/>
            <person name="Pohl T."/>
            <person name="Merkel B.J."/>
            <person name="Hornburger P."/>
            <person name="Mueller R.-W."/>
            <person name="Bruemmer F."/>
            <person name="Labrenz M."/>
            <person name="Spormann A.M."/>
            <person name="Op den Camp H."/>
            <person name="Overmann J."/>
            <person name="Amann R."/>
            <person name="Jetten M.S.M."/>
            <person name="Mascher T."/>
            <person name="Medema M.H."/>
            <person name="Devos D.P."/>
            <person name="Kaster A.-K."/>
            <person name="Ovreas L."/>
            <person name="Rohde M."/>
            <person name="Galperin M.Y."/>
            <person name="Jogler C."/>
        </authorList>
    </citation>
    <scope>NUCLEOTIDE SEQUENCE [LARGE SCALE GENOMIC DNA]</scope>
    <source>
        <strain evidence="1 2">Enr13</strain>
    </source>
</reference>
<sequence>MVPTGARWICGRGCHRARQRVLRRGTKTGRCGLRHSRPNCDGAFLQGTRLRSDDWRRRGRHGDLGKVTLRHVGWCRRAKWSRRREPAVVAGPARWLGTLAAEVCVFVACVERPHPFVHGFGPAPAAVTAGACITPGDQAGPENGDSDKQYEWMKAIHQRVSFLRGRNRSENRWDGLQGWQFTSPSGGGDQMLRR</sequence>
<name>A0A518HTY4_9BACT</name>
<dbReference type="KEGG" id="snep:Enr13x_41840"/>